<feature type="region of interest" description="Disordered" evidence="4">
    <location>
        <begin position="1"/>
        <end position="23"/>
    </location>
</feature>
<name>A0A921Q713_SORBI</name>
<evidence type="ECO:0000256" key="2">
    <source>
        <dbReference type="ARBA" id="ARBA00022448"/>
    </source>
</evidence>
<evidence type="ECO:0000256" key="3">
    <source>
        <dbReference type="RuleBase" id="RU365026"/>
    </source>
</evidence>
<reference evidence="6" key="2">
    <citation type="submission" date="2020-10" db="EMBL/GenBank/DDBJ databases">
        <authorList>
            <person name="Cooper E.A."/>
            <person name="Brenton Z.W."/>
            <person name="Flinn B.S."/>
            <person name="Jenkins J."/>
            <person name="Shu S."/>
            <person name="Flowers D."/>
            <person name="Luo F."/>
            <person name="Wang Y."/>
            <person name="Xia P."/>
            <person name="Barry K."/>
            <person name="Daum C."/>
            <person name="Lipzen A."/>
            <person name="Yoshinaga Y."/>
            <person name="Schmutz J."/>
            <person name="Saski C."/>
            <person name="Vermerris W."/>
            <person name="Kresovich S."/>
        </authorList>
    </citation>
    <scope>NUCLEOTIDE SEQUENCE</scope>
</reference>
<accession>A0A921Q713</accession>
<feature type="domain" description="Exocyst complex subunit Exo70 C-terminal" evidence="5">
    <location>
        <begin position="206"/>
        <end position="536"/>
    </location>
</feature>
<evidence type="ECO:0000259" key="5">
    <source>
        <dbReference type="Pfam" id="PF03081"/>
    </source>
</evidence>
<keyword evidence="2 3" id="KW-0813">Transport</keyword>
<reference evidence="6" key="1">
    <citation type="journal article" date="2019" name="BMC Genomics">
        <title>A new reference genome for Sorghum bicolor reveals high levels of sequence similarity between sweet and grain genotypes: implications for the genetics of sugar metabolism.</title>
        <authorList>
            <person name="Cooper E.A."/>
            <person name="Brenton Z.W."/>
            <person name="Flinn B.S."/>
            <person name="Jenkins J."/>
            <person name="Shu S."/>
            <person name="Flowers D."/>
            <person name="Luo F."/>
            <person name="Wang Y."/>
            <person name="Xia P."/>
            <person name="Barry K."/>
            <person name="Daum C."/>
            <person name="Lipzen A."/>
            <person name="Yoshinaga Y."/>
            <person name="Schmutz J."/>
            <person name="Saski C."/>
            <person name="Vermerris W."/>
            <person name="Kresovich S."/>
        </authorList>
    </citation>
    <scope>NUCLEOTIDE SEQUENCE</scope>
</reference>
<protein>
    <recommendedName>
        <fullName evidence="3">Exocyst subunit Exo70 family protein</fullName>
    </recommendedName>
</protein>
<keyword evidence="3" id="KW-0268">Exocytosis</keyword>
<dbReference type="Proteomes" id="UP000807115">
    <property type="component" value="Chromosome 10"/>
</dbReference>
<comment type="similarity">
    <text evidence="1 3">Belongs to the EXO70 family.</text>
</comment>
<sequence length="542" mass="60603">MEMEATGVDDAGGHGPSSCSSWSCRREQTGSSYYYSTIISSGGSSSSGTIVSAAYTSKASRLSSSASISMETAMHFYYFSIHEEETDAERVKSLLAHELFDAPLVNYCSIKGDGDMGVLERWLKELDVAWVLHLASDPSAWEELDEHTCDGARSWIRALCKITETIRSMAASLSPDRGSMSLLPSSSIYEEEEGDSETGGSVLELLLFARFIQETMLKMLAFVDFIVALLDPHGMPVQALIHQKIHILLHVHGALSDALTEIKMLFLSMLPSAEVERIRGGLVNLLYAKNAKVRESISSTLEDIRSCIMEPLVDDDSTGAQTPQGSSDIHKVTLSVMAHITFLLENYSPVDPIVSEAAILGKYLPHINIGYIPPLDSMIIEMVCCLQERIVLMSKTFQDQSLRFLFLLNNFNFICHSLHNNTTGFCFLQVHVASLLEKVEHYLESYLQVSWGPVLSCLFNTTPVCFGKNYSLLPKFESEFQKMYTTQMLWKVPDPEMRKRLRKAITEKIILGYAKYIEDNNVTTPRSTTHNLEEMLQELFEG</sequence>
<evidence type="ECO:0000313" key="7">
    <source>
        <dbReference type="Proteomes" id="UP000807115"/>
    </source>
</evidence>
<comment type="function">
    <text evidence="3">Component of the exocyst complex.</text>
</comment>
<dbReference type="EMBL" id="CM027689">
    <property type="protein sequence ID" value="KAG0516293.1"/>
    <property type="molecule type" value="Genomic_DNA"/>
</dbReference>
<dbReference type="Gene3D" id="1.20.1280.170">
    <property type="entry name" value="Exocyst complex component Exo70"/>
    <property type="match status" value="1"/>
</dbReference>
<dbReference type="Pfam" id="PF03081">
    <property type="entry name" value="Exo70_C"/>
    <property type="match status" value="1"/>
</dbReference>
<dbReference type="InterPro" id="IPR004140">
    <property type="entry name" value="Exo70"/>
</dbReference>
<dbReference type="PANTHER" id="PTHR12542">
    <property type="entry name" value="EXOCYST COMPLEX PROTEIN EXO70"/>
    <property type="match status" value="1"/>
</dbReference>
<dbReference type="GO" id="GO:0015031">
    <property type="term" value="P:protein transport"/>
    <property type="evidence" value="ECO:0007669"/>
    <property type="project" value="UniProtKB-KW"/>
</dbReference>
<dbReference type="SUPFAM" id="SSF74788">
    <property type="entry name" value="Cullin repeat-like"/>
    <property type="match status" value="1"/>
</dbReference>
<dbReference type="GO" id="GO:0000145">
    <property type="term" value="C:exocyst"/>
    <property type="evidence" value="ECO:0007669"/>
    <property type="project" value="InterPro"/>
</dbReference>
<dbReference type="InterPro" id="IPR016159">
    <property type="entry name" value="Cullin_repeat-like_dom_sf"/>
</dbReference>
<evidence type="ECO:0000256" key="1">
    <source>
        <dbReference type="ARBA" id="ARBA00006756"/>
    </source>
</evidence>
<evidence type="ECO:0000256" key="4">
    <source>
        <dbReference type="SAM" id="MobiDB-lite"/>
    </source>
</evidence>
<gene>
    <name evidence="6" type="ORF">BDA96_10G349600</name>
</gene>
<dbReference type="GO" id="GO:0006887">
    <property type="term" value="P:exocytosis"/>
    <property type="evidence" value="ECO:0007669"/>
    <property type="project" value="UniProtKB-KW"/>
</dbReference>
<dbReference type="GO" id="GO:0005546">
    <property type="term" value="F:phosphatidylinositol-4,5-bisphosphate binding"/>
    <property type="evidence" value="ECO:0007669"/>
    <property type="project" value="InterPro"/>
</dbReference>
<evidence type="ECO:0000313" key="6">
    <source>
        <dbReference type="EMBL" id="KAG0516293.1"/>
    </source>
</evidence>
<proteinExistence type="inferred from homology"/>
<organism evidence="6 7">
    <name type="scientific">Sorghum bicolor</name>
    <name type="common">Sorghum</name>
    <name type="synonym">Sorghum vulgare</name>
    <dbReference type="NCBI Taxonomy" id="4558"/>
    <lineage>
        <taxon>Eukaryota</taxon>
        <taxon>Viridiplantae</taxon>
        <taxon>Streptophyta</taxon>
        <taxon>Embryophyta</taxon>
        <taxon>Tracheophyta</taxon>
        <taxon>Spermatophyta</taxon>
        <taxon>Magnoliopsida</taxon>
        <taxon>Liliopsida</taxon>
        <taxon>Poales</taxon>
        <taxon>Poaceae</taxon>
        <taxon>PACMAD clade</taxon>
        <taxon>Panicoideae</taxon>
        <taxon>Andropogonodae</taxon>
        <taxon>Andropogoneae</taxon>
        <taxon>Sorghinae</taxon>
        <taxon>Sorghum</taxon>
    </lineage>
</organism>
<comment type="caution">
    <text evidence="6">The sequence shown here is derived from an EMBL/GenBank/DDBJ whole genome shotgun (WGS) entry which is preliminary data.</text>
</comment>
<dbReference type="PANTHER" id="PTHR12542:SF137">
    <property type="entry name" value="EXOCYST SUBUNIT EXO70 FAMILY PROTEIN"/>
    <property type="match status" value="1"/>
</dbReference>
<dbReference type="AlphaFoldDB" id="A0A921Q713"/>
<keyword evidence="3" id="KW-0653">Protein transport</keyword>
<dbReference type="InterPro" id="IPR046364">
    <property type="entry name" value="Exo70_C"/>
</dbReference>